<proteinExistence type="predicted"/>
<organism evidence="2">
    <name type="scientific">Setaria italica</name>
    <name type="common">Foxtail millet</name>
    <name type="synonym">Panicum italicum</name>
    <dbReference type="NCBI Taxonomy" id="4555"/>
    <lineage>
        <taxon>Eukaryota</taxon>
        <taxon>Viridiplantae</taxon>
        <taxon>Streptophyta</taxon>
        <taxon>Embryophyta</taxon>
        <taxon>Tracheophyta</taxon>
        <taxon>Spermatophyta</taxon>
        <taxon>Magnoliopsida</taxon>
        <taxon>Liliopsida</taxon>
        <taxon>Poales</taxon>
        <taxon>Poaceae</taxon>
        <taxon>PACMAD clade</taxon>
        <taxon>Panicoideae</taxon>
        <taxon>Panicodae</taxon>
        <taxon>Paniceae</taxon>
        <taxon>Cenchrinae</taxon>
        <taxon>Setaria</taxon>
    </lineage>
</organism>
<feature type="region of interest" description="Disordered" evidence="1">
    <location>
        <begin position="36"/>
        <end position="102"/>
    </location>
</feature>
<dbReference type="AlphaFoldDB" id="A0A368QH04"/>
<sequence length="184" mass="21960">MEVFFVSAHFYGKDGKTFVGKFFFLNKILSRQRACSRELPPPRPPARCSPHSHKPHLLPFFHPHPNSHQARRRRATTRREQRSVGSHETRDEGSLRAGAGTALRVRALPGRLLHRRRLRQGQGRRCWREGRELRKRRRRRREGRRRRHGGGSLRWRCGRRRENDRRCRGSSERQRAPQRCGRRE</sequence>
<feature type="compositionally biased region" description="Basic and acidic residues" evidence="1">
    <location>
        <begin position="77"/>
        <end position="94"/>
    </location>
</feature>
<feature type="compositionally biased region" description="Basic residues" evidence="1">
    <location>
        <begin position="134"/>
        <end position="149"/>
    </location>
</feature>
<evidence type="ECO:0000313" key="2">
    <source>
        <dbReference type="EMBL" id="RCV17084.1"/>
    </source>
</evidence>
<evidence type="ECO:0000256" key="1">
    <source>
        <dbReference type="SAM" id="MobiDB-lite"/>
    </source>
</evidence>
<reference evidence="2" key="2">
    <citation type="submission" date="2015-07" db="EMBL/GenBank/DDBJ databases">
        <authorList>
            <person name="Noorani M."/>
        </authorList>
    </citation>
    <scope>NUCLEOTIDE SEQUENCE</scope>
    <source>
        <strain evidence="2">Yugu1</strain>
    </source>
</reference>
<dbReference type="EMBL" id="CM003530">
    <property type="protein sequence ID" value="RCV17084.1"/>
    <property type="molecule type" value="Genomic_DNA"/>
</dbReference>
<reference evidence="2" key="1">
    <citation type="journal article" date="2012" name="Nat. Biotechnol.">
        <title>Reference genome sequence of the model plant Setaria.</title>
        <authorList>
            <person name="Bennetzen J.L."/>
            <person name="Schmutz J."/>
            <person name="Wang H."/>
            <person name="Percifield R."/>
            <person name="Hawkins J."/>
            <person name="Pontaroli A.C."/>
            <person name="Estep M."/>
            <person name="Feng L."/>
            <person name="Vaughn J.N."/>
            <person name="Grimwood J."/>
            <person name="Jenkins J."/>
            <person name="Barry K."/>
            <person name="Lindquist E."/>
            <person name="Hellsten U."/>
            <person name="Deshpande S."/>
            <person name="Wang X."/>
            <person name="Wu X."/>
            <person name="Mitros T."/>
            <person name="Triplett J."/>
            <person name="Yang X."/>
            <person name="Ye C.Y."/>
            <person name="Mauro-Herrera M."/>
            <person name="Wang L."/>
            <person name="Li P."/>
            <person name="Sharma M."/>
            <person name="Sharma R."/>
            <person name="Ronald P.C."/>
            <person name="Panaud O."/>
            <person name="Kellogg E.A."/>
            <person name="Brutnell T.P."/>
            <person name="Doust A.N."/>
            <person name="Tuskan G.A."/>
            <person name="Rokhsar D."/>
            <person name="Devos K.M."/>
        </authorList>
    </citation>
    <scope>NUCLEOTIDE SEQUENCE [LARGE SCALE GENOMIC DNA]</scope>
    <source>
        <strain evidence="2">Yugu1</strain>
    </source>
</reference>
<accession>A0A368QH04</accession>
<name>A0A368QH04_SETIT</name>
<feature type="region of interest" description="Disordered" evidence="1">
    <location>
        <begin position="134"/>
        <end position="155"/>
    </location>
</feature>
<protein>
    <submittedName>
        <fullName evidence="2">Uncharacterized protein</fullName>
    </submittedName>
</protein>
<gene>
    <name evidence="2" type="ORF">SETIT_3G191200v2</name>
</gene>